<evidence type="ECO:0000256" key="11">
    <source>
        <dbReference type="PIRNR" id="PIRNR006268"/>
    </source>
</evidence>
<evidence type="ECO:0000256" key="6">
    <source>
        <dbReference type="ARBA" id="ARBA00022723"/>
    </source>
</evidence>
<dbReference type="EMBL" id="JACVDA010000006">
    <property type="protein sequence ID" value="MBK1468246.1"/>
    <property type="molecule type" value="Genomic_DNA"/>
</dbReference>
<evidence type="ECO:0000256" key="9">
    <source>
        <dbReference type="ARBA" id="ARBA00031306"/>
    </source>
</evidence>
<evidence type="ECO:0000256" key="1">
    <source>
        <dbReference type="ARBA" id="ARBA00001946"/>
    </source>
</evidence>
<organism evidence="13 14">
    <name type="scientific">Parvimonas parva</name>
    <dbReference type="NCBI Taxonomy" id="2769485"/>
    <lineage>
        <taxon>Bacteria</taxon>
        <taxon>Bacillati</taxon>
        <taxon>Bacillota</taxon>
        <taxon>Tissierellia</taxon>
        <taxon>Tissierellales</taxon>
        <taxon>Peptoniphilaceae</taxon>
        <taxon>Parvimonas</taxon>
    </lineage>
</organism>
<feature type="chain" id="PRO_5044964806" description="FAD:protein FMN transferase" evidence="12">
    <location>
        <begin position="23"/>
        <end position="369"/>
    </location>
</feature>
<keyword evidence="14" id="KW-1185">Reference proteome</keyword>
<feature type="signal peptide" evidence="12">
    <location>
        <begin position="1"/>
        <end position="22"/>
    </location>
</feature>
<dbReference type="SUPFAM" id="SSF143631">
    <property type="entry name" value="ApbE-like"/>
    <property type="match status" value="1"/>
</dbReference>
<keyword evidence="12" id="KW-0449">Lipoprotein</keyword>
<comment type="subcellular location">
    <subcellularLocation>
        <location evidence="12">Cell inner membrane</location>
        <topology evidence="12">Lipid-anchor</topology>
        <orientation evidence="12">Periplasmic side</orientation>
    </subcellularLocation>
</comment>
<dbReference type="Proteomes" id="UP000823123">
    <property type="component" value="Unassembled WGS sequence"/>
</dbReference>
<evidence type="ECO:0000256" key="8">
    <source>
        <dbReference type="ARBA" id="ARBA00022842"/>
    </source>
</evidence>
<keyword evidence="12" id="KW-1003">Cell membrane</keyword>
<dbReference type="Gene3D" id="3.10.520.10">
    <property type="entry name" value="ApbE-like domains"/>
    <property type="match status" value="1"/>
</dbReference>
<evidence type="ECO:0000256" key="7">
    <source>
        <dbReference type="ARBA" id="ARBA00022827"/>
    </source>
</evidence>
<evidence type="ECO:0000256" key="10">
    <source>
        <dbReference type="ARBA" id="ARBA00048540"/>
    </source>
</evidence>
<comment type="catalytic activity">
    <reaction evidence="10 11 12">
        <text>L-threonyl-[protein] + FAD = FMN-L-threonyl-[protein] + AMP + H(+)</text>
        <dbReference type="Rhea" id="RHEA:36847"/>
        <dbReference type="Rhea" id="RHEA-COMP:11060"/>
        <dbReference type="Rhea" id="RHEA-COMP:11061"/>
        <dbReference type="ChEBI" id="CHEBI:15378"/>
        <dbReference type="ChEBI" id="CHEBI:30013"/>
        <dbReference type="ChEBI" id="CHEBI:57692"/>
        <dbReference type="ChEBI" id="CHEBI:74257"/>
        <dbReference type="ChEBI" id="CHEBI:456215"/>
        <dbReference type="EC" id="2.7.1.180"/>
    </reaction>
</comment>
<evidence type="ECO:0000256" key="3">
    <source>
        <dbReference type="ARBA" id="ARBA00016337"/>
    </source>
</evidence>
<keyword evidence="12" id="KW-0997">Cell inner membrane</keyword>
<comment type="function">
    <text evidence="12">Flavin transferase that catalyzes the transfer of the FMN moiety of FAD and its covalent binding to the hydroxyl group of a threonine residue in a target flavoprotein.</text>
</comment>
<keyword evidence="12" id="KW-0472">Membrane</keyword>
<keyword evidence="4 11" id="KW-0285">Flavoprotein</keyword>
<dbReference type="PIRSF" id="PIRSF006268">
    <property type="entry name" value="ApbE"/>
    <property type="match status" value="1"/>
</dbReference>
<dbReference type="EC" id="2.7.1.180" evidence="2 11"/>
<reference evidence="13 14" key="1">
    <citation type="submission" date="2020-09" db="EMBL/GenBank/DDBJ databases">
        <title>Parvimonas S3374 sp. nov.</title>
        <authorList>
            <person name="Buhl M."/>
        </authorList>
    </citation>
    <scope>NUCLEOTIDE SEQUENCE [LARGE SCALE GENOMIC DNA]</scope>
    <source>
        <strain evidence="13 14">S3374</strain>
    </source>
</reference>
<evidence type="ECO:0000256" key="5">
    <source>
        <dbReference type="ARBA" id="ARBA00022679"/>
    </source>
</evidence>
<keyword evidence="12" id="KW-0732">Signal</keyword>
<sequence>MKKFNKSIIVLLLCCLVFSACSKNTEKVTTKKEVKENESASFKKFSKGFFGVFDTDIAFSAYCASEKEFNKYFKFLEEDMKRYHNLYNSFENANENNIKTINDNAGKEPVKVDKEIIELLEFSIENYKKLSNKTNIGLGSVTTLWRAEKDLSVNLKGKLPDANKIKEGLKHTNIDNIVIDKEKSTVFLKDKDMRLDVGAIAKGYSVEKVMNKLKEMGLKSAIISAGGNVKAIGSPLEKDKNKWGIGIQAPTFDSKKVEIQEVIFTDETCAVTSGDYQRFYFVDDKAYNHIIDPQTGYPKDKIKSVTILCKDSGLADFISTSLFLMDVEEGKKLLEKVEGTEAFWILADGSVHYTKNMEKLLQSKGATNK</sequence>
<dbReference type="RefSeq" id="WP_201275230.1">
    <property type="nucleotide sequence ID" value="NZ_JACVDA010000006.1"/>
</dbReference>
<proteinExistence type="inferred from homology"/>
<dbReference type="PROSITE" id="PS51257">
    <property type="entry name" value="PROKAR_LIPOPROTEIN"/>
    <property type="match status" value="1"/>
</dbReference>
<protein>
    <recommendedName>
        <fullName evidence="3 11">FAD:protein FMN transferase</fullName>
        <ecNumber evidence="2 11">2.7.1.180</ecNumber>
    </recommendedName>
    <alternativeName>
        <fullName evidence="9 11">Flavin transferase</fullName>
    </alternativeName>
</protein>
<keyword evidence="7 11" id="KW-0274">FAD</keyword>
<dbReference type="PANTHER" id="PTHR30040:SF2">
    <property type="entry name" value="FAD:PROTEIN FMN TRANSFERASE"/>
    <property type="match status" value="1"/>
</dbReference>
<dbReference type="InterPro" id="IPR024932">
    <property type="entry name" value="ApbE"/>
</dbReference>
<dbReference type="InterPro" id="IPR003374">
    <property type="entry name" value="ApbE-like_sf"/>
</dbReference>
<keyword evidence="5 11" id="KW-0808">Transferase</keyword>
<keyword evidence="6 11" id="KW-0479">Metal-binding</keyword>
<evidence type="ECO:0000256" key="4">
    <source>
        <dbReference type="ARBA" id="ARBA00022630"/>
    </source>
</evidence>
<accession>A0ABS1C822</accession>
<name>A0ABS1C822_9FIRM</name>
<evidence type="ECO:0000313" key="14">
    <source>
        <dbReference type="Proteomes" id="UP000823123"/>
    </source>
</evidence>
<dbReference type="Pfam" id="PF02424">
    <property type="entry name" value="ApbE"/>
    <property type="match status" value="1"/>
</dbReference>
<gene>
    <name evidence="13" type="ORF">IBJ83_02810</name>
</gene>
<evidence type="ECO:0000313" key="13">
    <source>
        <dbReference type="EMBL" id="MBK1468246.1"/>
    </source>
</evidence>
<evidence type="ECO:0000256" key="2">
    <source>
        <dbReference type="ARBA" id="ARBA00011955"/>
    </source>
</evidence>
<comment type="cofactor">
    <cofactor evidence="1 12">
        <name>Mg(2+)</name>
        <dbReference type="ChEBI" id="CHEBI:18420"/>
    </cofactor>
</comment>
<dbReference type="PANTHER" id="PTHR30040">
    <property type="entry name" value="THIAMINE BIOSYNTHESIS LIPOPROTEIN APBE"/>
    <property type="match status" value="1"/>
</dbReference>
<keyword evidence="8 11" id="KW-0460">Magnesium</keyword>
<dbReference type="GO" id="GO:0016740">
    <property type="term" value="F:transferase activity"/>
    <property type="evidence" value="ECO:0007669"/>
    <property type="project" value="UniProtKB-KW"/>
</dbReference>
<evidence type="ECO:0000256" key="12">
    <source>
        <dbReference type="RuleBase" id="RU363002"/>
    </source>
</evidence>
<comment type="similarity">
    <text evidence="11 12">Belongs to the ApbE family.</text>
</comment>
<comment type="caution">
    <text evidence="13">The sequence shown here is derived from an EMBL/GenBank/DDBJ whole genome shotgun (WGS) entry which is preliminary data.</text>
</comment>